<gene>
    <name evidence="2" type="ORF">H2509_12910</name>
</gene>
<dbReference type="SUPFAM" id="SSF160544">
    <property type="entry name" value="EscU C-terminal domain-like"/>
    <property type="match status" value="1"/>
</dbReference>
<dbReference type="GO" id="GO:0009306">
    <property type="term" value="P:protein secretion"/>
    <property type="evidence" value="ECO:0007669"/>
    <property type="project" value="InterPro"/>
</dbReference>
<dbReference type="InterPro" id="IPR029025">
    <property type="entry name" value="T3SS_substrate_exporter_C"/>
</dbReference>
<protein>
    <submittedName>
        <fullName evidence="2">EscU/YscU/HrcU family type III secretion system export apparatus switch protein</fullName>
    </submittedName>
</protein>
<dbReference type="RefSeq" id="WP_182166006.1">
    <property type="nucleotide sequence ID" value="NZ_JACFXV010000054.1"/>
</dbReference>
<dbReference type="InterPro" id="IPR006135">
    <property type="entry name" value="T3SS_substrate_exporter"/>
</dbReference>
<dbReference type="Proteomes" id="UP000541109">
    <property type="component" value="Unassembled WGS sequence"/>
</dbReference>
<organism evidence="2 3">
    <name type="scientific">Stappia albiluteola</name>
    <dbReference type="NCBI Taxonomy" id="2758565"/>
    <lineage>
        <taxon>Bacteria</taxon>
        <taxon>Pseudomonadati</taxon>
        <taxon>Pseudomonadota</taxon>
        <taxon>Alphaproteobacteria</taxon>
        <taxon>Hyphomicrobiales</taxon>
        <taxon>Stappiaceae</taxon>
        <taxon>Stappia</taxon>
    </lineage>
</organism>
<evidence type="ECO:0000313" key="3">
    <source>
        <dbReference type="Proteomes" id="UP000541109"/>
    </source>
</evidence>
<evidence type="ECO:0000313" key="2">
    <source>
        <dbReference type="EMBL" id="MBA5778025.1"/>
    </source>
</evidence>
<dbReference type="PANTHER" id="PTHR30531">
    <property type="entry name" value="FLAGELLAR BIOSYNTHETIC PROTEIN FLHB"/>
    <property type="match status" value="1"/>
</dbReference>
<name>A0A839AFX3_9HYPH</name>
<sequence length="90" mass="9938">MTNEEKDRSLAVALHYDHAGAPRVTAKGHGKFAERIVEAAKEHGVPIEEDPALAAALSVLEIDQEIPPELYQAVAVIIGFILRQRERRLT</sequence>
<comment type="similarity">
    <text evidence="1">Belongs to the type III secretion exporter family.</text>
</comment>
<dbReference type="Pfam" id="PF01312">
    <property type="entry name" value="Bac_export_2"/>
    <property type="match status" value="1"/>
</dbReference>
<evidence type="ECO:0000256" key="1">
    <source>
        <dbReference type="ARBA" id="ARBA00010690"/>
    </source>
</evidence>
<keyword evidence="3" id="KW-1185">Reference proteome</keyword>
<proteinExistence type="inferred from homology"/>
<dbReference type="PANTHER" id="PTHR30531:SF12">
    <property type="entry name" value="FLAGELLAR BIOSYNTHETIC PROTEIN FLHB"/>
    <property type="match status" value="1"/>
</dbReference>
<accession>A0A839AFX3</accession>
<dbReference type="EMBL" id="JACFXV010000054">
    <property type="protein sequence ID" value="MBA5778025.1"/>
    <property type="molecule type" value="Genomic_DNA"/>
</dbReference>
<dbReference type="GO" id="GO:0005886">
    <property type="term" value="C:plasma membrane"/>
    <property type="evidence" value="ECO:0007669"/>
    <property type="project" value="TreeGrafter"/>
</dbReference>
<dbReference type="AlphaFoldDB" id="A0A839AFX3"/>
<dbReference type="Gene3D" id="3.40.1690.10">
    <property type="entry name" value="secretion proteins EscU"/>
    <property type="match status" value="1"/>
</dbReference>
<comment type="caution">
    <text evidence="2">The sequence shown here is derived from an EMBL/GenBank/DDBJ whole genome shotgun (WGS) entry which is preliminary data.</text>
</comment>
<reference evidence="2 3" key="1">
    <citation type="submission" date="2020-07" db="EMBL/GenBank/DDBJ databases">
        <title>Stappia sp., F7233, whole genome shotgun sequencing project.</title>
        <authorList>
            <person name="Jiang S."/>
            <person name="Liu Z.W."/>
            <person name="Du Z.J."/>
        </authorList>
    </citation>
    <scope>NUCLEOTIDE SEQUENCE [LARGE SCALE GENOMIC DNA]</scope>
    <source>
        <strain evidence="2 3">F7233</strain>
    </source>
</reference>